<keyword evidence="1" id="KW-0812">Transmembrane</keyword>
<evidence type="ECO:0000313" key="3">
    <source>
        <dbReference type="Proteomes" id="UP000251666"/>
    </source>
</evidence>
<dbReference type="PANTHER" id="PTHR39456:SF1">
    <property type="entry name" value="METAL-DEPENDENT HYDROLASE"/>
    <property type="match status" value="1"/>
</dbReference>
<feature type="transmembrane region" description="Helical" evidence="1">
    <location>
        <begin position="183"/>
        <end position="205"/>
    </location>
</feature>
<sequence>MDSIRQQATDRPDAGIWIEPFWNDTPIKTYLFDAFSVLLPAGEQFVISVVESSALRLPPTSTLAEQSRRFVAEERAHQRAHRLYNQQLEKQGFEVRKYEHGIEKDLDALRSKLSLNAQLSLAAAFEHVTAVTSRIALRDGGLLSTRVSPQTRLWRWHCAEEVAHQHVTTDLLQALGVPYWQRILYFLAASALMSFDVLRHLYGFARLDIARGRVSAKRMRQATGRLLLRDGANLALLAAGWAAYFLPLKALAAADCQ</sequence>
<dbReference type="KEGG" id="pthv:CE140_04845"/>
<organism evidence="2 3">
    <name type="scientific">Pseudomonas thivervalensis</name>
    <dbReference type="NCBI Taxonomy" id="86265"/>
    <lineage>
        <taxon>Bacteria</taxon>
        <taxon>Pseudomonadati</taxon>
        <taxon>Pseudomonadota</taxon>
        <taxon>Gammaproteobacteria</taxon>
        <taxon>Pseudomonadales</taxon>
        <taxon>Pseudomonadaceae</taxon>
        <taxon>Pseudomonas</taxon>
    </lineage>
</organism>
<feature type="transmembrane region" description="Helical" evidence="1">
    <location>
        <begin position="226"/>
        <end position="246"/>
    </location>
</feature>
<dbReference type="PANTHER" id="PTHR39456">
    <property type="entry name" value="METAL-DEPENDENT HYDROLASE"/>
    <property type="match status" value="1"/>
</dbReference>
<dbReference type="EMBL" id="CP022202">
    <property type="protein sequence ID" value="AXA59298.1"/>
    <property type="molecule type" value="Genomic_DNA"/>
</dbReference>
<accession>A0A2Z4ZLU3</accession>
<keyword evidence="1" id="KW-1133">Transmembrane helix</keyword>
<reference evidence="3" key="1">
    <citation type="journal article" date="2021" name="Front. Microbiol.">
        <title>Genomic Analysis of the 1-Aminocyclopropane-1-Carboxylate Deaminase-Producing Pseudomonas thivervalensis SC5 Reveals Its Multifaceted Roles in Soil and in Beneficial Interactions With Plants.</title>
        <authorList>
            <person name="Nascimento F.X."/>
            <person name="Uron P."/>
            <person name="Glick B.R."/>
            <person name="Giachini A."/>
            <person name="Rossi M.J."/>
        </authorList>
    </citation>
    <scope>NUCLEOTIDE SEQUENCE [LARGE SCALE GENOMIC DNA]</scope>
    <source>
        <strain evidence="3">PLM3</strain>
    </source>
</reference>
<dbReference type="InterPro" id="IPR016516">
    <property type="entry name" value="UCP07580"/>
</dbReference>
<evidence type="ECO:0000256" key="1">
    <source>
        <dbReference type="SAM" id="Phobius"/>
    </source>
</evidence>
<gene>
    <name evidence="2" type="ORF">CEQ51_04155</name>
</gene>
<keyword evidence="3" id="KW-1185">Reference proteome</keyword>
<proteinExistence type="predicted"/>
<dbReference type="RefSeq" id="WP_208666519.1">
    <property type="nucleotide sequence ID" value="NZ_CP022201.1"/>
</dbReference>
<keyword evidence="2" id="KW-0378">Hydrolase</keyword>
<dbReference type="Proteomes" id="UP000251666">
    <property type="component" value="Chromosome"/>
</dbReference>
<dbReference type="AlphaFoldDB" id="A0A2Z4ZLU3"/>
<keyword evidence="1" id="KW-0472">Membrane</keyword>
<protein>
    <submittedName>
        <fullName evidence="2">Metal-dependent hydrolase</fullName>
    </submittedName>
</protein>
<evidence type="ECO:0000313" key="2">
    <source>
        <dbReference type="EMBL" id="AXA59298.1"/>
    </source>
</evidence>
<name>A0A2Z4ZLU3_9PSED</name>
<dbReference type="Pfam" id="PF10118">
    <property type="entry name" value="Metal_hydrol"/>
    <property type="match status" value="1"/>
</dbReference>
<dbReference type="GO" id="GO:0016787">
    <property type="term" value="F:hydrolase activity"/>
    <property type="evidence" value="ECO:0007669"/>
    <property type="project" value="UniProtKB-KW"/>
</dbReference>